<reference evidence="2 3" key="1">
    <citation type="submission" date="2019-12" db="EMBL/GenBank/DDBJ databases">
        <title>Genomic-based taxomic classification of the family Erythrobacteraceae.</title>
        <authorList>
            <person name="Xu L."/>
        </authorList>
    </citation>
    <scope>NUCLEOTIDE SEQUENCE [LARGE SCALE GENOMIC DNA]</scope>
    <source>
        <strain evidence="2 3">KEMB 9005-328</strain>
    </source>
</reference>
<evidence type="ECO:0000313" key="2">
    <source>
        <dbReference type="EMBL" id="MXP28061.1"/>
    </source>
</evidence>
<dbReference type="EMBL" id="WTYA01000002">
    <property type="protein sequence ID" value="MXP28061.1"/>
    <property type="molecule type" value="Genomic_DNA"/>
</dbReference>
<feature type="transmembrane region" description="Helical" evidence="1">
    <location>
        <begin position="50"/>
        <end position="68"/>
    </location>
</feature>
<feature type="transmembrane region" description="Helical" evidence="1">
    <location>
        <begin position="75"/>
        <end position="96"/>
    </location>
</feature>
<dbReference type="OrthoDB" id="6078385at2"/>
<organism evidence="2 3">
    <name type="scientific">Qipengyuania algicida</name>
    <dbReference type="NCBI Taxonomy" id="1836209"/>
    <lineage>
        <taxon>Bacteria</taxon>
        <taxon>Pseudomonadati</taxon>
        <taxon>Pseudomonadota</taxon>
        <taxon>Alphaproteobacteria</taxon>
        <taxon>Sphingomonadales</taxon>
        <taxon>Erythrobacteraceae</taxon>
        <taxon>Qipengyuania</taxon>
    </lineage>
</organism>
<proteinExistence type="predicted"/>
<dbReference type="Proteomes" id="UP000439780">
    <property type="component" value="Unassembled WGS sequence"/>
</dbReference>
<gene>
    <name evidence="2" type="ORF">GRI58_04395</name>
</gene>
<feature type="transmembrane region" description="Helical" evidence="1">
    <location>
        <begin position="16"/>
        <end position="38"/>
    </location>
</feature>
<accession>A0A845AGI0</accession>
<sequence length="125" mass="13135">MFEQFLAPIRHRLDRIGIAISGLCAVHCVATVVLISGLGLSGGLLASPEIHRVGLMLAVIIAAFTIGWNALQHRAFASLGIALVGLSFMASGLFVPHGPMEAVMTVIGVALVSTGHILNLRRCHC</sequence>
<dbReference type="RefSeq" id="WP_160752335.1">
    <property type="nucleotide sequence ID" value="NZ_WTYA01000002.1"/>
</dbReference>
<keyword evidence="1" id="KW-0812">Transmembrane</keyword>
<feature type="transmembrane region" description="Helical" evidence="1">
    <location>
        <begin position="102"/>
        <end position="120"/>
    </location>
</feature>
<comment type="caution">
    <text evidence="2">The sequence shown here is derived from an EMBL/GenBank/DDBJ whole genome shotgun (WGS) entry which is preliminary data.</text>
</comment>
<dbReference type="AlphaFoldDB" id="A0A845AGI0"/>
<keyword evidence="1" id="KW-0472">Membrane</keyword>
<evidence type="ECO:0000313" key="3">
    <source>
        <dbReference type="Proteomes" id="UP000439780"/>
    </source>
</evidence>
<dbReference type="InterPro" id="IPR004891">
    <property type="entry name" value="Mercury-R_MerC"/>
</dbReference>
<evidence type="ECO:0000256" key="1">
    <source>
        <dbReference type="SAM" id="Phobius"/>
    </source>
</evidence>
<protein>
    <submittedName>
        <fullName evidence="2">MerC family mercury resistance protein</fullName>
    </submittedName>
</protein>
<dbReference type="GO" id="GO:0016020">
    <property type="term" value="C:membrane"/>
    <property type="evidence" value="ECO:0007669"/>
    <property type="project" value="InterPro"/>
</dbReference>
<dbReference type="Pfam" id="PF03203">
    <property type="entry name" value="MerC"/>
    <property type="match status" value="1"/>
</dbReference>
<keyword evidence="1" id="KW-1133">Transmembrane helix</keyword>
<name>A0A845AGI0_9SPHN</name>
<keyword evidence="3" id="KW-1185">Reference proteome</keyword>
<dbReference type="GO" id="GO:0015097">
    <property type="term" value="F:mercury ion transmembrane transporter activity"/>
    <property type="evidence" value="ECO:0007669"/>
    <property type="project" value="InterPro"/>
</dbReference>